<reference evidence="2 3" key="1">
    <citation type="submission" date="2022-02" db="EMBL/GenBank/DDBJ databases">
        <title>Draft genome sequence of Mezorhizobium retamae strain IRAMC:0171 isolated from Retama raetam nodules.</title>
        <authorList>
            <person name="Bengaied R."/>
            <person name="Sbissi I."/>
            <person name="Huber K."/>
            <person name="Ghodbane F."/>
            <person name="Nouioui I."/>
            <person name="Tarhouni M."/>
            <person name="Gtari M."/>
        </authorList>
    </citation>
    <scope>NUCLEOTIDE SEQUENCE [LARGE SCALE GENOMIC DNA]</scope>
    <source>
        <strain evidence="2 3">IRAMC:0171</strain>
    </source>
</reference>
<feature type="region of interest" description="Disordered" evidence="1">
    <location>
        <begin position="73"/>
        <end position="100"/>
    </location>
</feature>
<evidence type="ECO:0000313" key="2">
    <source>
        <dbReference type="EMBL" id="MCG7506635.1"/>
    </source>
</evidence>
<feature type="compositionally biased region" description="Basic and acidic residues" evidence="1">
    <location>
        <begin position="84"/>
        <end position="100"/>
    </location>
</feature>
<dbReference type="InterPro" id="IPR006279">
    <property type="entry name" value="SoxD"/>
</dbReference>
<evidence type="ECO:0000313" key="3">
    <source>
        <dbReference type="Proteomes" id="UP001201701"/>
    </source>
</evidence>
<dbReference type="RefSeq" id="WP_239367007.1">
    <property type="nucleotide sequence ID" value="NZ_JAKREW010000016.1"/>
</dbReference>
<name>A0ABS9QGT0_9HYPH</name>
<dbReference type="Pfam" id="PF04267">
    <property type="entry name" value="SoxD"/>
    <property type="match status" value="1"/>
</dbReference>
<accession>A0ABS9QGT0</accession>
<keyword evidence="3" id="KW-1185">Reference proteome</keyword>
<dbReference type="InterPro" id="IPR038561">
    <property type="entry name" value="SoxD_sf"/>
</dbReference>
<comment type="caution">
    <text evidence="2">The sequence shown here is derived from an EMBL/GenBank/DDBJ whole genome shotgun (WGS) entry which is preliminary data.</text>
</comment>
<proteinExistence type="predicted"/>
<evidence type="ECO:0000256" key="1">
    <source>
        <dbReference type="SAM" id="MobiDB-lite"/>
    </source>
</evidence>
<protein>
    <submittedName>
        <fullName evidence="2">Sarcosine oxidase subunit delta</fullName>
    </submittedName>
</protein>
<dbReference type="EMBL" id="JAKREW010000016">
    <property type="protein sequence ID" value="MCG7506635.1"/>
    <property type="molecule type" value="Genomic_DNA"/>
</dbReference>
<gene>
    <name evidence="2" type="ORF">L4923_16530</name>
</gene>
<dbReference type="Gene3D" id="3.30.2270.10">
    <property type="entry name" value="Folate-binding superfamily"/>
    <property type="match status" value="1"/>
</dbReference>
<dbReference type="Proteomes" id="UP001201701">
    <property type="component" value="Unassembled WGS sequence"/>
</dbReference>
<sequence>MLLTCPYCGPRDVSEFTYQGDGNRQRPAPEAQDLQAWNEYVYDRHNPAGDHNEVWQHSGGCRSHIRVTRNTMTHSVSSAVPARGDVHHRATERRKPGAKA</sequence>
<organism evidence="2 3">
    <name type="scientific">Mesorhizobium retamae</name>
    <dbReference type="NCBI Taxonomy" id="2912854"/>
    <lineage>
        <taxon>Bacteria</taxon>
        <taxon>Pseudomonadati</taxon>
        <taxon>Pseudomonadota</taxon>
        <taxon>Alphaproteobacteria</taxon>
        <taxon>Hyphomicrobiales</taxon>
        <taxon>Phyllobacteriaceae</taxon>
        <taxon>Mesorhizobium</taxon>
    </lineage>
</organism>